<dbReference type="EMBL" id="CWQY01000180">
    <property type="protein sequence ID" value="CSD58558.1"/>
    <property type="molecule type" value="Genomic_DNA"/>
</dbReference>
<dbReference type="Proteomes" id="UP000044806">
    <property type="component" value="Unassembled WGS sequence"/>
</dbReference>
<sequence length="80" mass="9195">MLNHVRDRASTESDALDTTSIDITLVDDLSFQVLRHIDSTSRNQVDAPWYTAQHTNWAGVEDLHHFKVSLFRMVSIIKDL</sequence>
<proteinExistence type="predicted"/>
<dbReference type="EMBL" id="CWOW01000008">
    <property type="protein sequence ID" value="CSA56376.1"/>
    <property type="molecule type" value="Genomic_DNA"/>
</dbReference>
<evidence type="ECO:0000313" key="3">
    <source>
        <dbReference type="Proteomes" id="UP000041770"/>
    </source>
</evidence>
<dbReference type="Proteomes" id="UP000041770">
    <property type="component" value="Unassembled WGS sequence"/>
</dbReference>
<accession>A0A656B203</accession>
<evidence type="ECO:0000313" key="4">
    <source>
        <dbReference type="Proteomes" id="UP000044806"/>
    </source>
</evidence>
<evidence type="ECO:0000313" key="2">
    <source>
        <dbReference type="EMBL" id="CSD58558.1"/>
    </source>
</evidence>
<protein>
    <submittedName>
        <fullName evidence="2">Uncharacterized protein</fullName>
    </submittedName>
</protein>
<organism evidence="2 3">
    <name type="scientific">Vibrio cholerae</name>
    <dbReference type="NCBI Taxonomy" id="666"/>
    <lineage>
        <taxon>Bacteria</taxon>
        <taxon>Pseudomonadati</taxon>
        <taxon>Pseudomonadota</taxon>
        <taxon>Gammaproteobacteria</taxon>
        <taxon>Vibrionales</taxon>
        <taxon>Vibrionaceae</taxon>
        <taxon>Vibrio</taxon>
    </lineage>
</organism>
<reference evidence="3 4" key="1">
    <citation type="submission" date="2015-07" db="EMBL/GenBank/DDBJ databases">
        <authorList>
            <consortium name="Pathogen Informatics"/>
        </authorList>
    </citation>
    <scope>NUCLEOTIDE SEQUENCE [LARGE SCALE GENOMIC DNA]</scope>
    <source>
        <strain evidence="2 3">A316</strain>
        <strain evidence="1 4">A51</strain>
    </source>
</reference>
<gene>
    <name evidence="1" type="ORF">ERS013165_01905</name>
    <name evidence="2" type="ORF">ERS013200_04420</name>
</gene>
<evidence type="ECO:0000313" key="1">
    <source>
        <dbReference type="EMBL" id="CSA56376.1"/>
    </source>
</evidence>
<dbReference type="AlphaFoldDB" id="A0A656B203"/>
<name>A0A656B203_VIBCL</name>